<evidence type="ECO:0000313" key="3">
    <source>
        <dbReference type="Proteomes" id="UP001044222"/>
    </source>
</evidence>
<comment type="caution">
    <text evidence="2">The sequence shown here is derived from an EMBL/GenBank/DDBJ whole genome shotgun (WGS) entry which is preliminary data.</text>
</comment>
<proteinExistence type="predicted"/>
<dbReference type="EMBL" id="JAFIRN010000011">
    <property type="protein sequence ID" value="KAG5839513.1"/>
    <property type="molecule type" value="Genomic_DNA"/>
</dbReference>
<name>A0A9D3M678_ANGAN</name>
<gene>
    <name evidence="2" type="ORF">ANANG_G00205770</name>
</gene>
<dbReference type="AlphaFoldDB" id="A0A9D3M678"/>
<protein>
    <submittedName>
        <fullName evidence="2">Uncharacterized protein</fullName>
    </submittedName>
</protein>
<reference evidence="2" key="1">
    <citation type="submission" date="2021-01" db="EMBL/GenBank/DDBJ databases">
        <title>A chromosome-scale assembly of European eel, Anguilla anguilla.</title>
        <authorList>
            <person name="Henkel C."/>
            <person name="Jong-Raadsen S.A."/>
            <person name="Dufour S."/>
            <person name="Weltzien F.-A."/>
            <person name="Palstra A.P."/>
            <person name="Pelster B."/>
            <person name="Spaink H.P."/>
            <person name="Van Den Thillart G.E."/>
            <person name="Jansen H."/>
            <person name="Zahm M."/>
            <person name="Klopp C."/>
            <person name="Cedric C."/>
            <person name="Louis A."/>
            <person name="Berthelot C."/>
            <person name="Parey E."/>
            <person name="Roest Crollius H."/>
            <person name="Montfort J."/>
            <person name="Robinson-Rechavi M."/>
            <person name="Bucao C."/>
            <person name="Bouchez O."/>
            <person name="Gislard M."/>
            <person name="Lluch J."/>
            <person name="Milhes M."/>
            <person name="Lampietro C."/>
            <person name="Lopez Roques C."/>
            <person name="Donnadieu C."/>
            <person name="Braasch I."/>
            <person name="Desvignes T."/>
            <person name="Postlethwait J."/>
            <person name="Bobe J."/>
            <person name="Guiguen Y."/>
            <person name="Dirks R."/>
        </authorList>
    </citation>
    <scope>NUCLEOTIDE SEQUENCE</scope>
    <source>
        <strain evidence="2">Tag_6206</strain>
        <tissue evidence="2">Liver</tissue>
    </source>
</reference>
<sequence>MRQLLANLVQSAERVEERRECPGRFGTTPEPTHSTVVYVICSSGLPRGPKTHGRASEPTSENAPSAGRDCWLGLLLTVSYERTVKRCYHLCARFDTD</sequence>
<organism evidence="2 3">
    <name type="scientific">Anguilla anguilla</name>
    <name type="common">European freshwater eel</name>
    <name type="synonym">Muraena anguilla</name>
    <dbReference type="NCBI Taxonomy" id="7936"/>
    <lineage>
        <taxon>Eukaryota</taxon>
        <taxon>Metazoa</taxon>
        <taxon>Chordata</taxon>
        <taxon>Craniata</taxon>
        <taxon>Vertebrata</taxon>
        <taxon>Euteleostomi</taxon>
        <taxon>Actinopterygii</taxon>
        <taxon>Neopterygii</taxon>
        <taxon>Teleostei</taxon>
        <taxon>Anguilliformes</taxon>
        <taxon>Anguillidae</taxon>
        <taxon>Anguilla</taxon>
    </lineage>
</organism>
<accession>A0A9D3M678</accession>
<keyword evidence="3" id="KW-1185">Reference proteome</keyword>
<feature type="region of interest" description="Disordered" evidence="1">
    <location>
        <begin position="46"/>
        <end position="67"/>
    </location>
</feature>
<dbReference type="Proteomes" id="UP001044222">
    <property type="component" value="Chromosome 11"/>
</dbReference>
<evidence type="ECO:0000256" key="1">
    <source>
        <dbReference type="SAM" id="MobiDB-lite"/>
    </source>
</evidence>
<evidence type="ECO:0000313" key="2">
    <source>
        <dbReference type="EMBL" id="KAG5839513.1"/>
    </source>
</evidence>